<sequence length="511" mass="57111">MSVKTVNGAGQDFGTEHEDRNNSASLYDVAVIGGGVIGSATARELSRYQLKICVLEKELDVCNGVSGRNTGLLHSGILYEKNMLRTECSMEGNAEFEQVAEELDVPFKRCGKLIVGFGDEERKRLEKLYQRGLENNVPGIRIIDHDEIKRLEPNADGDFAIYVPSAGILCPFTYTIALAENAVKNGVEYHFDSEVIGITREKGEKEEEGRWRVETKSGTYYARWVINCAGLYSYKIAEMLGFGPYYPNRVKGEYEILDKKAGAFLSLPIYPTPNEYGAFDIHVTPTVDGNVLVGPSIEKIGNNVDYSVTQKMIDHLTENGSKVFGYVKREFFIRNYVGVFPTIEDPETGEEIDFQIDADDQVPNAVSLTCITSPGLTSALPLARRVVRKIRQKEELAENGSFDPTRKGIVRFAEQDIETQRQLIKEDPDYGEIYCRCECVTKAEIKQAIHNPLGVSTVSGIKYRTRATMGRCQGGYCETRLTASIQEELGKKREEVLLNKNGAWMFTGEVK</sequence>
<proteinExistence type="predicted"/>
<dbReference type="RefSeq" id="WP_227706750.1">
    <property type="nucleotide sequence ID" value="NZ_JAJEQX010000005.1"/>
</dbReference>
<dbReference type="PANTHER" id="PTHR42720:SF1">
    <property type="entry name" value="GLYCEROL 3-PHOSPHATE OXIDASE"/>
    <property type="match status" value="1"/>
</dbReference>
<dbReference type="Gene3D" id="1.10.10.1100">
    <property type="entry name" value="BFD-like [2Fe-2S]-binding domain"/>
    <property type="match status" value="1"/>
</dbReference>
<dbReference type="InterPro" id="IPR036188">
    <property type="entry name" value="FAD/NAD-bd_sf"/>
</dbReference>
<reference evidence="3 4" key="1">
    <citation type="submission" date="2021-10" db="EMBL/GenBank/DDBJ databases">
        <title>Anaerobic single-cell dispensing facilitates the cultivation of human gut bacteria.</title>
        <authorList>
            <person name="Afrizal A."/>
        </authorList>
    </citation>
    <scope>NUCLEOTIDE SEQUENCE [LARGE SCALE GENOMIC DNA]</scope>
    <source>
        <strain evidence="3 4">CLA-AA-H200</strain>
    </source>
</reference>
<keyword evidence="4" id="KW-1185">Reference proteome</keyword>
<feature type="domain" description="FAD dependent oxidoreductase" evidence="1">
    <location>
        <begin position="28"/>
        <end position="387"/>
    </location>
</feature>
<dbReference type="CDD" id="cd19946">
    <property type="entry name" value="GlpA-like_Fer2_BFD-like"/>
    <property type="match status" value="1"/>
</dbReference>
<dbReference type="Proteomes" id="UP001198151">
    <property type="component" value="Unassembled WGS sequence"/>
</dbReference>
<dbReference type="InterPro" id="IPR052745">
    <property type="entry name" value="G3P_Oxidase/Oxidoreductase"/>
</dbReference>
<dbReference type="InterPro" id="IPR007419">
    <property type="entry name" value="BFD-like_2Fe2S-bd_dom"/>
</dbReference>
<evidence type="ECO:0000259" key="1">
    <source>
        <dbReference type="Pfam" id="PF01266"/>
    </source>
</evidence>
<dbReference type="Gene3D" id="3.50.50.60">
    <property type="entry name" value="FAD/NAD(P)-binding domain"/>
    <property type="match status" value="1"/>
</dbReference>
<evidence type="ECO:0000313" key="3">
    <source>
        <dbReference type="EMBL" id="MCC2253605.1"/>
    </source>
</evidence>
<dbReference type="SUPFAM" id="SSF51905">
    <property type="entry name" value="FAD/NAD(P)-binding domain"/>
    <property type="match status" value="1"/>
</dbReference>
<protein>
    <submittedName>
        <fullName evidence="3">NAD(P)/FAD-dependent oxidoreductase</fullName>
    </submittedName>
</protein>
<evidence type="ECO:0000313" key="4">
    <source>
        <dbReference type="Proteomes" id="UP001198151"/>
    </source>
</evidence>
<dbReference type="PANTHER" id="PTHR42720">
    <property type="entry name" value="GLYCEROL-3-PHOSPHATE DEHYDROGENASE"/>
    <property type="match status" value="1"/>
</dbReference>
<organism evidence="3 4">
    <name type="scientific">Ruminococcus turbiniformis</name>
    <dbReference type="NCBI Taxonomy" id="2881258"/>
    <lineage>
        <taxon>Bacteria</taxon>
        <taxon>Bacillati</taxon>
        <taxon>Bacillota</taxon>
        <taxon>Clostridia</taxon>
        <taxon>Eubacteriales</taxon>
        <taxon>Oscillospiraceae</taxon>
        <taxon>Ruminococcus</taxon>
    </lineage>
</organism>
<dbReference type="InterPro" id="IPR006076">
    <property type="entry name" value="FAD-dep_OxRdtase"/>
</dbReference>
<dbReference type="Gene3D" id="3.30.9.10">
    <property type="entry name" value="D-Amino Acid Oxidase, subunit A, domain 2"/>
    <property type="match status" value="1"/>
</dbReference>
<accession>A0ABS8FUA4</accession>
<evidence type="ECO:0000259" key="2">
    <source>
        <dbReference type="Pfam" id="PF04324"/>
    </source>
</evidence>
<gene>
    <name evidence="3" type="ORF">LKD70_03990</name>
</gene>
<feature type="domain" description="BFD-like [2Fe-2S]-binding" evidence="2">
    <location>
        <begin position="435"/>
        <end position="485"/>
    </location>
</feature>
<dbReference type="Pfam" id="PF01266">
    <property type="entry name" value="DAO"/>
    <property type="match status" value="1"/>
</dbReference>
<dbReference type="Pfam" id="PF04324">
    <property type="entry name" value="Fer2_BFD"/>
    <property type="match status" value="1"/>
</dbReference>
<name>A0ABS8FUA4_9FIRM</name>
<dbReference type="EMBL" id="JAJEQX010000005">
    <property type="protein sequence ID" value="MCC2253605.1"/>
    <property type="molecule type" value="Genomic_DNA"/>
</dbReference>
<comment type="caution">
    <text evidence="3">The sequence shown here is derived from an EMBL/GenBank/DDBJ whole genome shotgun (WGS) entry which is preliminary data.</text>
</comment>
<dbReference type="InterPro" id="IPR041854">
    <property type="entry name" value="BFD-like_2Fe2S-bd_dom_sf"/>
</dbReference>